<dbReference type="AlphaFoldDB" id="A0A520KXJ2"/>
<comment type="caution">
    <text evidence="7">The sequence shown here is derived from an EMBL/GenBank/DDBJ whole genome shotgun (WGS) entry which is preliminary data.</text>
</comment>
<gene>
    <name evidence="6 7" type="primary">hisB</name>
    <name evidence="7" type="ORF">EF807_02845</name>
</gene>
<dbReference type="HAMAP" id="MF_00076">
    <property type="entry name" value="HisB"/>
    <property type="match status" value="1"/>
</dbReference>
<evidence type="ECO:0000313" key="8">
    <source>
        <dbReference type="Proteomes" id="UP000320766"/>
    </source>
</evidence>
<keyword evidence="5 6" id="KW-0456">Lyase</keyword>
<dbReference type="UniPathway" id="UPA00031">
    <property type="reaction ID" value="UER00011"/>
</dbReference>
<dbReference type="NCBIfam" id="NF002114">
    <property type="entry name" value="PRK00951.2-4"/>
    <property type="match status" value="1"/>
</dbReference>
<dbReference type="Proteomes" id="UP000320766">
    <property type="component" value="Unassembled WGS sequence"/>
</dbReference>
<dbReference type="InterPro" id="IPR038494">
    <property type="entry name" value="IGPD_sf"/>
</dbReference>
<dbReference type="FunFam" id="3.30.230.40:FF:000001">
    <property type="entry name" value="Imidazoleglycerol-phosphate dehydratase HisB"/>
    <property type="match status" value="1"/>
</dbReference>
<dbReference type="PANTHER" id="PTHR23133:SF2">
    <property type="entry name" value="IMIDAZOLEGLYCEROL-PHOSPHATE DEHYDRATASE"/>
    <property type="match status" value="1"/>
</dbReference>
<accession>A0A520KXJ2</accession>
<dbReference type="Pfam" id="PF00475">
    <property type="entry name" value="IGPD"/>
    <property type="match status" value="1"/>
</dbReference>
<dbReference type="GO" id="GO:0004424">
    <property type="term" value="F:imidazoleglycerol-phosphate dehydratase activity"/>
    <property type="evidence" value="ECO:0007669"/>
    <property type="project" value="UniProtKB-UniRule"/>
</dbReference>
<dbReference type="GO" id="GO:0005737">
    <property type="term" value="C:cytoplasm"/>
    <property type="evidence" value="ECO:0007669"/>
    <property type="project" value="UniProtKB-SubCell"/>
</dbReference>
<comment type="subcellular location">
    <subcellularLocation>
        <location evidence="6">Cytoplasm</location>
    </subcellularLocation>
</comment>
<evidence type="ECO:0000256" key="3">
    <source>
        <dbReference type="ARBA" id="ARBA00022605"/>
    </source>
</evidence>
<comment type="pathway">
    <text evidence="1 6">Amino-acid biosynthesis; L-histidine biosynthesis; L-histidine from 5-phospho-alpha-D-ribose 1-diphosphate: step 6/9.</text>
</comment>
<dbReference type="NCBIfam" id="NF002111">
    <property type="entry name" value="PRK00951.2-1"/>
    <property type="match status" value="1"/>
</dbReference>
<evidence type="ECO:0000256" key="5">
    <source>
        <dbReference type="ARBA" id="ARBA00023239"/>
    </source>
</evidence>
<dbReference type="EC" id="4.2.1.19" evidence="6"/>
<organism evidence="7 8">
    <name type="scientific">Candidatus Methanolliviera hydrocarbonicum</name>
    <dbReference type="NCBI Taxonomy" id="2491085"/>
    <lineage>
        <taxon>Archaea</taxon>
        <taxon>Methanobacteriati</taxon>
        <taxon>Methanobacteriota</taxon>
        <taxon>Candidatus Methanoliparia</taxon>
        <taxon>Candidatus Methanoliparales</taxon>
        <taxon>Candidatus Methanollivieraceae</taxon>
        <taxon>Candidatus Methanolliviera</taxon>
    </lineage>
</organism>
<reference evidence="7 8" key="1">
    <citation type="journal article" date="2019" name="Nat. Microbiol.">
        <title>Wide diversity of methane and short-chain alkane metabolisms in uncultured archaea.</title>
        <authorList>
            <person name="Borrel G."/>
            <person name="Adam P.S."/>
            <person name="McKay L.J."/>
            <person name="Chen L.X."/>
            <person name="Sierra-Garcia I.N."/>
            <person name="Sieber C.M."/>
            <person name="Letourneur Q."/>
            <person name="Ghozlane A."/>
            <person name="Andersen G.L."/>
            <person name="Li W.J."/>
            <person name="Hallam S.J."/>
            <person name="Muyzer G."/>
            <person name="de Oliveira V.M."/>
            <person name="Inskeep W.P."/>
            <person name="Banfield J.F."/>
            <person name="Gribaldo S."/>
        </authorList>
    </citation>
    <scope>NUCLEOTIDE SEQUENCE [LARGE SCALE GENOMIC DNA]</scope>
    <source>
        <strain evidence="7">NM1b</strain>
    </source>
</reference>
<evidence type="ECO:0000256" key="6">
    <source>
        <dbReference type="HAMAP-Rule" id="MF_00076"/>
    </source>
</evidence>
<comment type="similarity">
    <text evidence="6">Belongs to the imidazoleglycerol-phosphate dehydratase family.</text>
</comment>
<evidence type="ECO:0000256" key="1">
    <source>
        <dbReference type="ARBA" id="ARBA00005047"/>
    </source>
</evidence>
<dbReference type="GO" id="GO:0000105">
    <property type="term" value="P:L-histidine biosynthetic process"/>
    <property type="evidence" value="ECO:0007669"/>
    <property type="project" value="UniProtKB-UniRule"/>
</dbReference>
<dbReference type="PANTHER" id="PTHR23133">
    <property type="entry name" value="IMIDAZOLEGLYCEROL-PHOSPHATE DEHYDRATASE HIS7"/>
    <property type="match status" value="1"/>
</dbReference>
<dbReference type="SUPFAM" id="SSF54211">
    <property type="entry name" value="Ribosomal protein S5 domain 2-like"/>
    <property type="match status" value="2"/>
</dbReference>
<dbReference type="CDD" id="cd07914">
    <property type="entry name" value="IGPD"/>
    <property type="match status" value="1"/>
</dbReference>
<sequence length="193" mass="21196">MRKAKVNRKTNETDIEISLDIDGSGKSDIKTGLGFFDHLLSSFAKHGLFDLNIRAEGDLEVDDHHLIEDLGISLGMAFKDALKDKKKIRRFGNAKIPMDESIADIALDIDGRGFFKFNAEFGGEKIGAVSSNMIEHFFESFSRNAGITIHVSADGKNDHHKAEAIFKAFGVGLDEATGIDDRIVEIKSTKGVL</sequence>
<comment type="catalytic activity">
    <reaction evidence="6">
        <text>D-erythro-1-(imidazol-4-yl)glycerol 3-phosphate = 3-(imidazol-4-yl)-2-oxopropyl phosphate + H2O</text>
        <dbReference type="Rhea" id="RHEA:11040"/>
        <dbReference type="ChEBI" id="CHEBI:15377"/>
        <dbReference type="ChEBI" id="CHEBI:57766"/>
        <dbReference type="ChEBI" id="CHEBI:58278"/>
        <dbReference type="EC" id="4.2.1.19"/>
    </reaction>
</comment>
<protein>
    <recommendedName>
        <fullName evidence="2 6">Imidazoleglycerol-phosphate dehydratase</fullName>
        <shortName evidence="6">IGPD</shortName>
        <ecNumber evidence="6">4.2.1.19</ecNumber>
    </recommendedName>
</protein>
<dbReference type="PROSITE" id="PS00954">
    <property type="entry name" value="IGP_DEHYDRATASE_1"/>
    <property type="match status" value="1"/>
</dbReference>
<keyword evidence="6" id="KW-0963">Cytoplasm</keyword>
<dbReference type="InterPro" id="IPR020568">
    <property type="entry name" value="Ribosomal_Su5_D2-typ_SF"/>
</dbReference>
<dbReference type="PROSITE" id="PS00955">
    <property type="entry name" value="IGP_DEHYDRATASE_2"/>
    <property type="match status" value="1"/>
</dbReference>
<dbReference type="InterPro" id="IPR000807">
    <property type="entry name" value="ImidazoleglycerolP_deHydtase"/>
</dbReference>
<evidence type="ECO:0000256" key="4">
    <source>
        <dbReference type="ARBA" id="ARBA00023102"/>
    </source>
</evidence>
<keyword evidence="4 6" id="KW-0368">Histidine biosynthesis</keyword>
<dbReference type="FunFam" id="3.30.230.40:FF:000003">
    <property type="entry name" value="Imidazoleglycerol-phosphate dehydratase HisB"/>
    <property type="match status" value="1"/>
</dbReference>
<proteinExistence type="inferred from homology"/>
<dbReference type="EMBL" id="RXIL01000052">
    <property type="protein sequence ID" value="RZN70654.1"/>
    <property type="molecule type" value="Genomic_DNA"/>
</dbReference>
<dbReference type="Gene3D" id="3.30.230.40">
    <property type="entry name" value="Imidazole glycerol phosphate dehydratase, domain 1"/>
    <property type="match status" value="2"/>
</dbReference>
<name>A0A520KXJ2_9EURY</name>
<evidence type="ECO:0000313" key="7">
    <source>
        <dbReference type="EMBL" id="RZN70654.1"/>
    </source>
</evidence>
<evidence type="ECO:0000256" key="2">
    <source>
        <dbReference type="ARBA" id="ARBA00016664"/>
    </source>
</evidence>
<dbReference type="InterPro" id="IPR020565">
    <property type="entry name" value="ImidazoleglycerP_deHydtase_CS"/>
</dbReference>
<keyword evidence="3 6" id="KW-0028">Amino-acid biosynthesis</keyword>